<name>A0A137RL84_9FLAO</name>
<keyword evidence="3" id="KW-0808">Transferase</keyword>
<dbReference type="InterPro" id="IPR001296">
    <property type="entry name" value="Glyco_trans_1"/>
</dbReference>
<organism evidence="3 4">
    <name type="scientific">Aequorivita aquimaris</name>
    <dbReference type="NCBI Taxonomy" id="1548749"/>
    <lineage>
        <taxon>Bacteria</taxon>
        <taxon>Pseudomonadati</taxon>
        <taxon>Bacteroidota</taxon>
        <taxon>Flavobacteriia</taxon>
        <taxon>Flavobacteriales</taxon>
        <taxon>Flavobacteriaceae</taxon>
        <taxon>Aequorivita</taxon>
    </lineage>
</organism>
<dbReference type="AlphaFoldDB" id="A0A137RL84"/>
<dbReference type="Pfam" id="PF13579">
    <property type="entry name" value="Glyco_trans_4_4"/>
    <property type="match status" value="1"/>
</dbReference>
<dbReference type="InterPro" id="IPR028098">
    <property type="entry name" value="Glyco_trans_4-like_N"/>
</dbReference>
<reference evidence="3 4" key="2">
    <citation type="journal article" date="2016" name="Int. J. Syst. Evol. Microbiol.">
        <title>Vitellibacter aquimaris sp. nov., a marine bacterium isolated from seawater.</title>
        <authorList>
            <person name="Thevarajoo S."/>
            <person name="Selvaratnam C."/>
            <person name="Goh K.M."/>
            <person name="Hong K.W."/>
            <person name="Chan X.Y."/>
            <person name="Chan K.G."/>
            <person name="Chong C.S."/>
        </authorList>
    </citation>
    <scope>NUCLEOTIDE SEQUENCE [LARGE SCALE GENOMIC DNA]</scope>
    <source>
        <strain evidence="3 4">D-24</strain>
    </source>
</reference>
<comment type="caution">
    <text evidence="3">The sequence shown here is derived from an EMBL/GenBank/DDBJ whole genome shotgun (WGS) entry which is preliminary data.</text>
</comment>
<evidence type="ECO:0000259" key="1">
    <source>
        <dbReference type="Pfam" id="PF00534"/>
    </source>
</evidence>
<dbReference type="EMBL" id="JRWG01000001">
    <property type="protein sequence ID" value="KXO00963.1"/>
    <property type="molecule type" value="Genomic_DNA"/>
</dbReference>
<reference evidence="4" key="1">
    <citation type="submission" date="2014-10" db="EMBL/GenBank/DDBJ databases">
        <title>Genome sequencing of Vitellibacter sp. D-24.</title>
        <authorList>
            <person name="Thevarajoo S."/>
            <person name="Selvaratnam C."/>
            <person name="Goh K.M."/>
            <person name="Chong C.S."/>
        </authorList>
    </citation>
    <scope>NUCLEOTIDE SEQUENCE [LARGE SCALE GENOMIC DNA]</scope>
    <source>
        <strain evidence="4">D-24</strain>
    </source>
</reference>
<dbReference type="RefSeq" id="WP_062618827.1">
    <property type="nucleotide sequence ID" value="NZ_JRWG01000001.1"/>
</dbReference>
<feature type="domain" description="Glycosyl transferase family 1" evidence="1">
    <location>
        <begin position="192"/>
        <end position="361"/>
    </location>
</feature>
<keyword evidence="4" id="KW-1185">Reference proteome</keyword>
<proteinExistence type="predicted"/>
<accession>A0A137RL84</accession>
<dbReference type="PATRIC" id="fig|1548749.3.peg.71"/>
<evidence type="ECO:0000313" key="4">
    <source>
        <dbReference type="Proteomes" id="UP000070138"/>
    </source>
</evidence>
<dbReference type="Gene3D" id="3.40.50.2000">
    <property type="entry name" value="Glycogen Phosphorylase B"/>
    <property type="match status" value="2"/>
</dbReference>
<feature type="domain" description="Glycosyltransferase subfamily 4-like N-terminal" evidence="2">
    <location>
        <begin position="31"/>
        <end position="169"/>
    </location>
</feature>
<evidence type="ECO:0000313" key="3">
    <source>
        <dbReference type="EMBL" id="KXO00963.1"/>
    </source>
</evidence>
<dbReference type="CDD" id="cd03808">
    <property type="entry name" value="GT4_CapM-like"/>
    <property type="match status" value="1"/>
</dbReference>
<protein>
    <submittedName>
        <fullName evidence="3">Glycosyl transferase family 1</fullName>
    </submittedName>
</protein>
<evidence type="ECO:0000259" key="2">
    <source>
        <dbReference type="Pfam" id="PF13579"/>
    </source>
</evidence>
<dbReference type="PANTHER" id="PTHR12526">
    <property type="entry name" value="GLYCOSYLTRANSFERASE"/>
    <property type="match status" value="1"/>
</dbReference>
<dbReference type="PANTHER" id="PTHR12526:SF630">
    <property type="entry name" value="GLYCOSYLTRANSFERASE"/>
    <property type="match status" value="1"/>
</dbReference>
<dbReference type="Pfam" id="PF00534">
    <property type="entry name" value="Glycos_transf_1"/>
    <property type="match status" value="1"/>
</dbReference>
<dbReference type="OrthoDB" id="9790710at2"/>
<sequence>MPKPKLIRITTVPISLVKLLEGQLAFMQKYYEVIAVSAEKERLEAYGKEEGVRVFSLELTRKITPIKDIVAVFKLYRFLKKEKPLIVHTHTPKAGIVGMMAAWLAGVPNRLHTIAGLPLMETTGKKRKLLDFVERLTYKFATNVYPNSKGLYDFIINENLAKSEKLKIIGQGSSNGIDTEYFNPTLFNSKRNILRQNLNISNDNFVFVFVGRLVGDKGINELCAAFSNLIVDLGMQKLKLLLVGPQESQLDPLKKETLKTIENNPNIIMVGYQQDVRPYFAAADALAFPSYREGFPNVVMQAGAMGLPSIVTDINGCNEIIIHRVNGLIIPIKNSEALAKAMRLLIEDVNLYQHLKGNARAQITNRYEQQQVWDALFEEYQSLLKQKSRK</sequence>
<gene>
    <name evidence="3" type="ORF">LS48_00325</name>
</gene>
<dbReference type="STRING" id="1548749.LS48_00325"/>
<dbReference type="Proteomes" id="UP000070138">
    <property type="component" value="Unassembled WGS sequence"/>
</dbReference>
<dbReference type="GO" id="GO:0016757">
    <property type="term" value="F:glycosyltransferase activity"/>
    <property type="evidence" value="ECO:0007669"/>
    <property type="project" value="InterPro"/>
</dbReference>
<dbReference type="SUPFAM" id="SSF53756">
    <property type="entry name" value="UDP-Glycosyltransferase/glycogen phosphorylase"/>
    <property type="match status" value="1"/>
</dbReference>